<reference evidence="11 12" key="1">
    <citation type="submission" date="2021-01" db="EMBL/GenBank/DDBJ databases">
        <title>Whole genome shotgun sequence of Catellatospora bangladeshensis NBRC 107357.</title>
        <authorList>
            <person name="Komaki H."/>
            <person name="Tamura T."/>
        </authorList>
    </citation>
    <scope>NUCLEOTIDE SEQUENCE [LARGE SCALE GENOMIC DNA]</scope>
    <source>
        <strain evidence="11 12">NBRC 107357</strain>
    </source>
</reference>
<protein>
    <recommendedName>
        <fullName evidence="7">ornithine decarboxylase</fullName>
        <ecNumber evidence="7">4.1.1.17</ecNumber>
    </recommendedName>
</protein>
<dbReference type="PROSITE" id="PS00878">
    <property type="entry name" value="ODR_DC_2_1"/>
    <property type="match status" value="1"/>
</dbReference>
<dbReference type="PRINTS" id="PR01179">
    <property type="entry name" value="ODADCRBXLASE"/>
</dbReference>
<sequence>MAMTNGKTLVTMIAAGNREIQDFLDADQRETPYLVIDLKVAERQFRRLTDAFRETQIFYAVKANPQPMLIRRLARLGSSFDVASPAEIDLCLSEGADASRLSYGNTIKKASDIKYAYQRGVRMFVFDSEAELHKLAENAPGSAVFCRLLAGSAGAQWPLSRKFGCSPDMAVRLLEQARDLGLKPIGVSFHVGSQQLDPTRWEPSVSQAARVFRELADKGIHLTLLNCGGGFPTGYQVPVAPIEAYAEAINSAVERHFGPYRPSLAIEPGRFVAADTGVLRAQVVLVSQKSYDDDHRWVYLDIGRFGGLAETEGEAIQYRLVTARDGEPTGPVVLAGPTCDSVDILYEKAPYRLPLDLKPGDYVDILGTGAYTTTYSSVGFNGFAPLATFCIGENA</sequence>
<dbReference type="InterPro" id="IPR002433">
    <property type="entry name" value="Orn_de-COase"/>
</dbReference>
<dbReference type="EC" id="4.1.1.17" evidence="7"/>
<feature type="modified residue" description="N6-(pyridoxal phosphate)lysine" evidence="9">
    <location>
        <position position="62"/>
    </location>
</feature>
<gene>
    <name evidence="11" type="ORF">Cba03nite_61900</name>
</gene>
<dbReference type="SUPFAM" id="SSF51419">
    <property type="entry name" value="PLP-binding barrel"/>
    <property type="match status" value="1"/>
</dbReference>
<evidence type="ECO:0000256" key="4">
    <source>
        <dbReference type="ARBA" id="ARBA00022898"/>
    </source>
</evidence>
<proteinExistence type="inferred from homology"/>
<evidence type="ECO:0000256" key="9">
    <source>
        <dbReference type="PIRSR" id="PIRSR600183-50"/>
    </source>
</evidence>
<feature type="domain" description="Orn/DAP/Arg decarboxylase 2 N-terminal" evidence="10">
    <location>
        <begin position="42"/>
        <end position="274"/>
    </location>
</feature>
<organism evidence="11 12">
    <name type="scientific">Catellatospora bangladeshensis</name>
    <dbReference type="NCBI Taxonomy" id="310355"/>
    <lineage>
        <taxon>Bacteria</taxon>
        <taxon>Bacillati</taxon>
        <taxon>Actinomycetota</taxon>
        <taxon>Actinomycetes</taxon>
        <taxon>Micromonosporales</taxon>
        <taxon>Micromonosporaceae</taxon>
        <taxon>Catellatospora</taxon>
    </lineage>
</organism>
<evidence type="ECO:0000256" key="3">
    <source>
        <dbReference type="ARBA" id="ARBA00022793"/>
    </source>
</evidence>
<evidence type="ECO:0000313" key="12">
    <source>
        <dbReference type="Proteomes" id="UP000601223"/>
    </source>
</evidence>
<dbReference type="InterPro" id="IPR009006">
    <property type="entry name" value="Ala_racemase/Decarboxylase_C"/>
</dbReference>
<dbReference type="SUPFAM" id="SSF50621">
    <property type="entry name" value="Alanine racemase C-terminal domain-like"/>
    <property type="match status" value="1"/>
</dbReference>
<dbReference type="PANTHER" id="PTHR11482:SF6">
    <property type="entry name" value="ORNITHINE DECARBOXYLASE 1-RELATED"/>
    <property type="match status" value="1"/>
</dbReference>
<dbReference type="PRINTS" id="PR01182">
    <property type="entry name" value="ORNDCRBXLASE"/>
</dbReference>
<dbReference type="GO" id="GO:0005737">
    <property type="term" value="C:cytoplasm"/>
    <property type="evidence" value="ECO:0007669"/>
    <property type="project" value="TreeGrafter"/>
</dbReference>
<keyword evidence="3" id="KW-0210">Decarboxylase</keyword>
<evidence type="ECO:0000256" key="8">
    <source>
        <dbReference type="ARBA" id="ARBA00049127"/>
    </source>
</evidence>
<dbReference type="GO" id="GO:0004586">
    <property type="term" value="F:ornithine decarboxylase activity"/>
    <property type="evidence" value="ECO:0007669"/>
    <property type="project" value="UniProtKB-EC"/>
</dbReference>
<dbReference type="InterPro" id="IPR029066">
    <property type="entry name" value="PLP-binding_barrel"/>
</dbReference>
<evidence type="ECO:0000256" key="7">
    <source>
        <dbReference type="ARBA" id="ARBA00034138"/>
    </source>
</evidence>
<keyword evidence="12" id="KW-1185">Reference proteome</keyword>
<dbReference type="FunFam" id="2.40.37.10:FF:000004">
    <property type="entry name" value="Ornithine decarboxylase"/>
    <property type="match status" value="1"/>
</dbReference>
<dbReference type="InterPro" id="IPR000183">
    <property type="entry name" value="Orn/DAP/Arg_de-COase"/>
</dbReference>
<dbReference type="GO" id="GO:0033387">
    <property type="term" value="P:putrescine biosynthetic process from arginine, via ornithine"/>
    <property type="evidence" value="ECO:0007669"/>
    <property type="project" value="TreeGrafter"/>
</dbReference>
<evidence type="ECO:0000256" key="5">
    <source>
        <dbReference type="ARBA" id="ARBA00023239"/>
    </source>
</evidence>
<comment type="caution">
    <text evidence="11">The sequence shown here is derived from an EMBL/GenBank/DDBJ whole genome shotgun (WGS) entry which is preliminary data.</text>
</comment>
<dbReference type="Proteomes" id="UP000601223">
    <property type="component" value="Unassembled WGS sequence"/>
</dbReference>
<dbReference type="InterPro" id="IPR022644">
    <property type="entry name" value="De-COase2_N"/>
</dbReference>
<evidence type="ECO:0000256" key="1">
    <source>
        <dbReference type="ARBA" id="ARBA00001933"/>
    </source>
</evidence>
<dbReference type="Gene3D" id="3.20.20.10">
    <property type="entry name" value="Alanine racemase"/>
    <property type="match status" value="1"/>
</dbReference>
<evidence type="ECO:0000259" key="10">
    <source>
        <dbReference type="Pfam" id="PF02784"/>
    </source>
</evidence>
<evidence type="ECO:0000256" key="2">
    <source>
        <dbReference type="ARBA" id="ARBA00008872"/>
    </source>
</evidence>
<comment type="pathway">
    <text evidence="6">Amine and polyamine biosynthesis; putrescine biosynthesis via L-ornithine pathway; putrescine from L-ornithine: step 1/1.</text>
</comment>
<feature type="active site" description="Proton donor" evidence="9">
    <location>
        <position position="339"/>
    </location>
</feature>
<dbReference type="AlphaFoldDB" id="A0A8J3JQ26"/>
<keyword evidence="4 9" id="KW-0663">Pyridoxal phosphate</keyword>
<comment type="catalytic activity">
    <reaction evidence="8">
        <text>L-ornithine + H(+) = putrescine + CO2</text>
        <dbReference type="Rhea" id="RHEA:22964"/>
        <dbReference type="ChEBI" id="CHEBI:15378"/>
        <dbReference type="ChEBI" id="CHEBI:16526"/>
        <dbReference type="ChEBI" id="CHEBI:46911"/>
        <dbReference type="ChEBI" id="CHEBI:326268"/>
        <dbReference type="EC" id="4.1.1.17"/>
    </reaction>
</comment>
<dbReference type="Gene3D" id="2.40.37.10">
    <property type="entry name" value="Lyase, Ornithine Decarboxylase, Chain A, domain 1"/>
    <property type="match status" value="1"/>
</dbReference>
<dbReference type="Pfam" id="PF02784">
    <property type="entry name" value="Orn_Arg_deC_N"/>
    <property type="match status" value="1"/>
</dbReference>
<dbReference type="InterPro" id="IPR022653">
    <property type="entry name" value="De-COase2_pyr-phos_BS"/>
</dbReference>
<comment type="cofactor">
    <cofactor evidence="1 9">
        <name>pyridoxal 5'-phosphate</name>
        <dbReference type="ChEBI" id="CHEBI:597326"/>
    </cofactor>
</comment>
<name>A0A8J3JQ26_9ACTN</name>
<evidence type="ECO:0000313" key="11">
    <source>
        <dbReference type="EMBL" id="GIF84841.1"/>
    </source>
</evidence>
<dbReference type="PANTHER" id="PTHR11482">
    <property type="entry name" value="ARGININE/DIAMINOPIMELATE/ORNITHINE DECARBOXYLASE"/>
    <property type="match status" value="1"/>
</dbReference>
<dbReference type="CDD" id="cd00622">
    <property type="entry name" value="PLPDE_III_ODC"/>
    <property type="match status" value="1"/>
</dbReference>
<evidence type="ECO:0000256" key="6">
    <source>
        <dbReference type="ARBA" id="ARBA00034115"/>
    </source>
</evidence>
<comment type="similarity">
    <text evidence="2">Belongs to the Orn/Lys/Arg decarboxylase class-II family.</text>
</comment>
<dbReference type="RefSeq" id="WP_239126125.1">
    <property type="nucleotide sequence ID" value="NZ_BONF01000041.1"/>
</dbReference>
<dbReference type="FunFam" id="3.20.20.10:FF:000008">
    <property type="entry name" value="Ornithine decarboxylase"/>
    <property type="match status" value="1"/>
</dbReference>
<dbReference type="EMBL" id="BONF01000041">
    <property type="protein sequence ID" value="GIF84841.1"/>
    <property type="molecule type" value="Genomic_DNA"/>
</dbReference>
<accession>A0A8J3JQ26</accession>
<keyword evidence="5" id="KW-0456">Lyase</keyword>